<accession>M7NG12</accession>
<dbReference type="AlphaFoldDB" id="M7NG12"/>
<evidence type="ECO:0000313" key="1">
    <source>
        <dbReference type="EMBL" id="EMQ97458.1"/>
    </source>
</evidence>
<evidence type="ECO:0000313" key="2">
    <source>
        <dbReference type="Proteomes" id="UP000012015"/>
    </source>
</evidence>
<proteinExistence type="predicted"/>
<dbReference type="EMBL" id="AOCK01000010">
    <property type="protein sequence ID" value="EMQ97458.1"/>
    <property type="molecule type" value="Genomic_DNA"/>
</dbReference>
<comment type="caution">
    <text evidence="1">The sequence shown here is derived from an EMBL/GenBank/DDBJ whole genome shotgun (WGS) entry which is preliminary data.</text>
</comment>
<organism evidence="1 2">
    <name type="scientific">Paeniglutamicibacter gangotriensis Lz1y</name>
    <dbReference type="NCBI Taxonomy" id="1276920"/>
    <lineage>
        <taxon>Bacteria</taxon>
        <taxon>Bacillati</taxon>
        <taxon>Actinomycetota</taxon>
        <taxon>Actinomycetes</taxon>
        <taxon>Micrococcales</taxon>
        <taxon>Micrococcaceae</taxon>
        <taxon>Paeniglutamicibacter</taxon>
    </lineage>
</organism>
<reference evidence="1 2" key="1">
    <citation type="journal article" date="2013" name="Genome Announc.">
        <title>Draft Genome Sequence of Arthrobacter gangotriensis Strain Lz1yT, Isolated from a Penguin Rookery Soil Sample Collected in Antarctica, near the Indian Station Dakshin Gangotri.</title>
        <authorList>
            <person name="Shivaji S."/>
            <person name="Ara S."/>
            <person name="Bandi S."/>
            <person name="Singh A."/>
            <person name="Kumar Pinnaka A."/>
        </authorList>
    </citation>
    <scope>NUCLEOTIDE SEQUENCE [LARGE SCALE GENOMIC DNA]</scope>
    <source>
        <strain evidence="1 2">Lz1y</strain>
    </source>
</reference>
<dbReference type="RefSeq" id="WP_007272420.1">
    <property type="nucleotide sequence ID" value="NZ_AOCK01000010.1"/>
</dbReference>
<dbReference type="STRING" id="1276920.ADIAG_03253"/>
<gene>
    <name evidence="1" type="ORF">ADIAG_03253</name>
</gene>
<evidence type="ECO:0008006" key="3">
    <source>
        <dbReference type="Google" id="ProtNLM"/>
    </source>
</evidence>
<sequence>MNNSGDEATDLLVRARSVLLDALDALHEHHDAIIVIGAQAVYLRTGGLDVALAEATKDSDVAIDPRLLTDNPRLETAMRAAGFVPSVNGQPGAWISPEGIPVDLMVPESLAGPGSRGARIPPHDQRATRRARGLEATLVDCDEMEVTALDPNDHRVAKVKVAGAAALLVAKLHKIGERVDTPNRLNDKDAHDTYRILRAVETDALGVAIARLLADSLSKDATREALVYLAELFGAGPESIGAVMAGRAEEAVGDPAQVSVAVSILASDLLEDLGER</sequence>
<protein>
    <recommendedName>
        <fullName evidence="3">Nucleotidyltransferase</fullName>
    </recommendedName>
</protein>
<name>M7NG12_9MICC</name>
<keyword evidence="2" id="KW-1185">Reference proteome</keyword>
<dbReference type="eggNOG" id="ENOG5031CYZ">
    <property type="taxonomic scope" value="Bacteria"/>
</dbReference>
<dbReference type="Proteomes" id="UP000012015">
    <property type="component" value="Unassembled WGS sequence"/>
</dbReference>